<dbReference type="PANTHER" id="PTHR43280:SF32">
    <property type="entry name" value="TRANSCRIPTIONAL REGULATORY PROTEIN"/>
    <property type="match status" value="1"/>
</dbReference>
<comment type="caution">
    <text evidence="6">The sequence shown here is derived from an EMBL/GenBank/DDBJ whole genome shotgun (WGS) entry which is preliminary data.</text>
</comment>
<dbReference type="PANTHER" id="PTHR43280">
    <property type="entry name" value="ARAC-FAMILY TRANSCRIPTIONAL REGULATOR"/>
    <property type="match status" value="1"/>
</dbReference>
<dbReference type="Pfam" id="PF12833">
    <property type="entry name" value="HTH_18"/>
    <property type="match status" value="1"/>
</dbReference>
<feature type="region of interest" description="Disordered" evidence="4">
    <location>
        <begin position="1"/>
        <end position="38"/>
    </location>
</feature>
<feature type="compositionally biased region" description="Basic and acidic residues" evidence="4">
    <location>
        <begin position="20"/>
        <end position="32"/>
    </location>
</feature>
<accession>A0A077LW88</accession>
<dbReference type="Gene3D" id="1.10.10.60">
    <property type="entry name" value="Homeodomain-like"/>
    <property type="match status" value="1"/>
</dbReference>
<reference evidence="6 7" key="1">
    <citation type="journal article" date="2013" name="ISME J.">
        <title>A metabolic model for members of the genus Tetrasphaera involved in enhanced biological phosphorus removal.</title>
        <authorList>
            <person name="Kristiansen R."/>
            <person name="Nguyen H.T.T."/>
            <person name="Saunders A.M."/>
            <person name="Nielsen J.L."/>
            <person name="Wimmer R."/>
            <person name="Le V.Q."/>
            <person name="McIlroy S.J."/>
            <person name="Petrovski S."/>
            <person name="Seviour R.J."/>
            <person name="Calteau A."/>
            <person name="Nielsen K.L."/>
            <person name="Nielsen P.H."/>
        </authorList>
    </citation>
    <scope>NUCLEOTIDE SEQUENCE [LARGE SCALE GENOMIC DNA]</scope>
    <source>
        <strain evidence="6 7">T1-X7</strain>
    </source>
</reference>
<dbReference type="SMART" id="SM00342">
    <property type="entry name" value="HTH_ARAC"/>
    <property type="match status" value="1"/>
</dbReference>
<dbReference type="SUPFAM" id="SSF46689">
    <property type="entry name" value="Homeodomain-like"/>
    <property type="match status" value="1"/>
</dbReference>
<evidence type="ECO:0000256" key="4">
    <source>
        <dbReference type="SAM" id="MobiDB-lite"/>
    </source>
</evidence>
<dbReference type="STRING" id="1194083.BN12_110026"/>
<dbReference type="InterPro" id="IPR009057">
    <property type="entry name" value="Homeodomain-like_sf"/>
</dbReference>
<dbReference type="EMBL" id="CAJB01000013">
    <property type="protein sequence ID" value="CCH76170.1"/>
    <property type="molecule type" value="Genomic_DNA"/>
</dbReference>
<evidence type="ECO:0000256" key="2">
    <source>
        <dbReference type="ARBA" id="ARBA00023125"/>
    </source>
</evidence>
<dbReference type="GO" id="GO:0043565">
    <property type="term" value="F:sequence-specific DNA binding"/>
    <property type="evidence" value="ECO:0007669"/>
    <property type="project" value="InterPro"/>
</dbReference>
<keyword evidence="1" id="KW-0805">Transcription regulation</keyword>
<keyword evidence="3" id="KW-0804">Transcription</keyword>
<dbReference type="GO" id="GO:0003700">
    <property type="term" value="F:DNA-binding transcription factor activity"/>
    <property type="evidence" value="ECO:0007669"/>
    <property type="project" value="InterPro"/>
</dbReference>
<dbReference type="SUPFAM" id="SSF51215">
    <property type="entry name" value="Regulatory protein AraC"/>
    <property type="match status" value="1"/>
</dbReference>
<dbReference type="PROSITE" id="PS01124">
    <property type="entry name" value="HTH_ARAC_FAMILY_2"/>
    <property type="match status" value="1"/>
</dbReference>
<sequence>MSADGRAAPTASDPIGPTDAEEHRTMSPDEARGIPLQSGDDSGTFAVGTFAELEIFPEALNPHRHALFEVMYISEGSGLCVIDFESLVIVPPALCVTAPGEVHFWRPESDLRGWGVMFSADFLLPELRNIDPRMIVRLIDDLCDVHLVGLPEAQDALVHRLFLDMEEEVRDAQEHYPTAVRALLTYLLVQAHRLRQVAGGPPVRTEHPLLARFRQLLAEEVPPSRSVAECARRLGVSESHLADITRRGTGKSPGALVREAVTLAAKRLLALTDLSVSQASTRLGFEDPSYFSRYFRREVGMSATEFRRQIRDKYQIPDDEDMARQLLAP</sequence>
<protein>
    <recommendedName>
        <fullName evidence="5">HTH araC/xylS-type domain-containing protein</fullName>
    </recommendedName>
</protein>
<evidence type="ECO:0000313" key="6">
    <source>
        <dbReference type="EMBL" id="CCH76170.1"/>
    </source>
</evidence>
<evidence type="ECO:0000256" key="3">
    <source>
        <dbReference type="ARBA" id="ARBA00023163"/>
    </source>
</evidence>
<dbReference type="InterPro" id="IPR018060">
    <property type="entry name" value="HTH_AraC"/>
</dbReference>
<organism evidence="6 7">
    <name type="scientific">Nostocoides japonicum T1-X7</name>
    <dbReference type="NCBI Taxonomy" id="1194083"/>
    <lineage>
        <taxon>Bacteria</taxon>
        <taxon>Bacillati</taxon>
        <taxon>Actinomycetota</taxon>
        <taxon>Actinomycetes</taxon>
        <taxon>Micrococcales</taxon>
        <taxon>Intrasporangiaceae</taxon>
        <taxon>Nostocoides</taxon>
    </lineage>
</organism>
<keyword evidence="2" id="KW-0238">DNA-binding</keyword>
<name>A0A077LW88_9MICO</name>
<dbReference type="Pfam" id="PF02311">
    <property type="entry name" value="AraC_binding"/>
    <property type="match status" value="1"/>
</dbReference>
<feature type="domain" description="HTH araC/xylS-type" evidence="5">
    <location>
        <begin position="211"/>
        <end position="309"/>
    </location>
</feature>
<gene>
    <name evidence="6" type="ORF">BN12_110026</name>
</gene>
<dbReference type="AlphaFoldDB" id="A0A077LW88"/>
<keyword evidence="7" id="KW-1185">Reference proteome</keyword>
<evidence type="ECO:0000259" key="5">
    <source>
        <dbReference type="PROSITE" id="PS01124"/>
    </source>
</evidence>
<evidence type="ECO:0000313" key="7">
    <source>
        <dbReference type="Proteomes" id="UP000035721"/>
    </source>
</evidence>
<evidence type="ECO:0000256" key="1">
    <source>
        <dbReference type="ARBA" id="ARBA00023015"/>
    </source>
</evidence>
<dbReference type="Proteomes" id="UP000035721">
    <property type="component" value="Unassembled WGS sequence"/>
</dbReference>
<dbReference type="InterPro" id="IPR037923">
    <property type="entry name" value="HTH-like"/>
</dbReference>
<dbReference type="InterPro" id="IPR003313">
    <property type="entry name" value="AraC-bd"/>
</dbReference>
<proteinExistence type="predicted"/>